<evidence type="ECO:0000313" key="3">
    <source>
        <dbReference type="EMBL" id="CAE7300162.1"/>
    </source>
</evidence>
<dbReference type="Proteomes" id="UP000604046">
    <property type="component" value="Unassembled WGS sequence"/>
</dbReference>
<dbReference type="EMBL" id="CAJNDS010002064">
    <property type="protein sequence ID" value="CAE7300162.1"/>
    <property type="molecule type" value="Genomic_DNA"/>
</dbReference>
<sequence>MPRESDEFSPEMHVPAEREAVEARISSPSRKEDGEDDKGEEDEKEPRAGLSVERKLSQKLRESSGGRCSEINQERLMTRLANRLAAMALTDEKYLRATPASRVIERAGRALRPGTHVCFEHSRQVKEISKFLSHSWQSSPLWKLVTLQMFYNWKVAALASNLLALLAMIMSSYGFLPPMYERTPRFGEPMMAGVWATSIGMLSFVLVWAFRPPRDMIFLDRICINQADAKQRGEGLVNLGACLRCSKNLLVIWDETYCRRLWCLFEIAAYLKTHEDSTLLVQPLILTQFVVSLFVLNFVLWGLNMVMVYDSVFTIPLYVLGTSAYGWLIARNVLQYSKSFDSINSQLQNIEFEKAECYCCSVDHTGPQGQSFPCDRFCIRRCVQLWFGSVEEFEKSVQTRVKDVLSRQFSDRICPYPLLIITMLPFLWIQLDYAADWFAQGDNSAGVATMIFGVVLPVVNHPILIAPVLRVVRSLPQSCPHILQQILGSAVFVVISLTTQAAYQLSIDSFGLLLGILIFCVSLLIPNALLWRCAMRLY</sequence>
<feature type="compositionally biased region" description="Basic and acidic residues" evidence="1">
    <location>
        <begin position="44"/>
        <end position="64"/>
    </location>
</feature>
<evidence type="ECO:0000313" key="4">
    <source>
        <dbReference type="Proteomes" id="UP000604046"/>
    </source>
</evidence>
<feature type="transmembrane region" description="Helical" evidence="2">
    <location>
        <begin position="279"/>
        <end position="303"/>
    </location>
</feature>
<feature type="transmembrane region" description="Helical" evidence="2">
    <location>
        <begin position="447"/>
        <end position="469"/>
    </location>
</feature>
<reference evidence="3" key="1">
    <citation type="submission" date="2021-02" db="EMBL/GenBank/DDBJ databases">
        <authorList>
            <person name="Dougan E. K."/>
            <person name="Rhodes N."/>
            <person name="Thang M."/>
            <person name="Chan C."/>
        </authorList>
    </citation>
    <scope>NUCLEOTIDE SEQUENCE</scope>
</reference>
<feature type="transmembrane region" description="Helical" evidence="2">
    <location>
        <begin position="416"/>
        <end position="435"/>
    </location>
</feature>
<comment type="caution">
    <text evidence="3">The sequence shown here is derived from an EMBL/GenBank/DDBJ whole genome shotgun (WGS) entry which is preliminary data.</text>
</comment>
<feature type="transmembrane region" description="Helical" evidence="2">
    <location>
        <begin position="315"/>
        <end position="334"/>
    </location>
</feature>
<feature type="compositionally biased region" description="Acidic residues" evidence="1">
    <location>
        <begin position="34"/>
        <end position="43"/>
    </location>
</feature>
<feature type="transmembrane region" description="Helical" evidence="2">
    <location>
        <begin position="509"/>
        <end position="531"/>
    </location>
</feature>
<feature type="transmembrane region" description="Helical" evidence="2">
    <location>
        <begin position="481"/>
        <end position="503"/>
    </location>
</feature>
<proteinExistence type="predicted"/>
<dbReference type="AlphaFoldDB" id="A0A812N9E0"/>
<keyword evidence="2" id="KW-1133">Transmembrane helix</keyword>
<keyword evidence="2" id="KW-0472">Membrane</keyword>
<keyword evidence="4" id="KW-1185">Reference proteome</keyword>
<evidence type="ECO:0000256" key="2">
    <source>
        <dbReference type="SAM" id="Phobius"/>
    </source>
</evidence>
<name>A0A812N9E0_9DINO</name>
<feature type="region of interest" description="Disordered" evidence="1">
    <location>
        <begin position="1"/>
        <end position="67"/>
    </location>
</feature>
<organism evidence="3 4">
    <name type="scientific">Symbiodinium natans</name>
    <dbReference type="NCBI Taxonomy" id="878477"/>
    <lineage>
        <taxon>Eukaryota</taxon>
        <taxon>Sar</taxon>
        <taxon>Alveolata</taxon>
        <taxon>Dinophyceae</taxon>
        <taxon>Suessiales</taxon>
        <taxon>Symbiodiniaceae</taxon>
        <taxon>Symbiodinium</taxon>
    </lineage>
</organism>
<feature type="transmembrane region" description="Helical" evidence="2">
    <location>
        <begin position="151"/>
        <end position="170"/>
    </location>
</feature>
<keyword evidence="2" id="KW-0812">Transmembrane</keyword>
<feature type="transmembrane region" description="Helical" evidence="2">
    <location>
        <begin position="190"/>
        <end position="210"/>
    </location>
</feature>
<gene>
    <name evidence="3" type="primary">cpr6</name>
    <name evidence="3" type="ORF">SNAT2548_LOCUS15795</name>
</gene>
<protein>
    <submittedName>
        <fullName evidence="3">Cpr6 protein</fullName>
    </submittedName>
</protein>
<evidence type="ECO:0000256" key="1">
    <source>
        <dbReference type="SAM" id="MobiDB-lite"/>
    </source>
</evidence>
<accession>A0A812N9E0</accession>